<dbReference type="OrthoDB" id="9816412at2"/>
<feature type="compositionally biased region" description="Basic and acidic residues" evidence="1">
    <location>
        <begin position="337"/>
        <end position="355"/>
    </location>
</feature>
<evidence type="ECO:0008006" key="4">
    <source>
        <dbReference type="Google" id="ProtNLM"/>
    </source>
</evidence>
<gene>
    <name evidence="2" type="ORF">DDF84_008765</name>
</gene>
<dbReference type="EMBL" id="CP037900">
    <property type="protein sequence ID" value="QBP09845.1"/>
    <property type="molecule type" value="Genomic_DNA"/>
</dbReference>
<evidence type="ECO:0000256" key="1">
    <source>
        <dbReference type="SAM" id="MobiDB-lite"/>
    </source>
</evidence>
<dbReference type="RefSeq" id="WP_017511683.1">
    <property type="nucleotide sequence ID" value="NZ_CP037900.1"/>
</dbReference>
<evidence type="ECO:0000313" key="2">
    <source>
        <dbReference type="EMBL" id="QBP09845.1"/>
    </source>
</evidence>
<feature type="region of interest" description="Disordered" evidence="1">
    <location>
        <begin position="328"/>
        <end position="355"/>
    </location>
</feature>
<dbReference type="AlphaFoldDB" id="A0A482IL63"/>
<evidence type="ECO:0000313" key="3">
    <source>
        <dbReference type="Proteomes" id="UP000253772"/>
    </source>
</evidence>
<reference evidence="2 3" key="1">
    <citation type="submission" date="2019-03" db="EMBL/GenBank/DDBJ databases">
        <title>Comparative insights into the high quality Complete genome sequence of highly metal resistant Cupriavidus metallidurans strain BS1 isolated from a gold-copper mine.</title>
        <authorList>
            <person name="Mazhar H.S."/>
            <person name="Rensing C."/>
        </authorList>
    </citation>
    <scope>NUCLEOTIDE SEQUENCE [LARGE SCALE GENOMIC DNA]</scope>
    <source>
        <strain evidence="2 3">BS1</strain>
    </source>
</reference>
<name>A0A482IL63_9BURK</name>
<organism evidence="2 3">
    <name type="scientific">Cupriavidus metallidurans</name>
    <dbReference type="NCBI Taxonomy" id="119219"/>
    <lineage>
        <taxon>Bacteria</taxon>
        <taxon>Pseudomonadati</taxon>
        <taxon>Pseudomonadota</taxon>
        <taxon>Betaproteobacteria</taxon>
        <taxon>Burkholderiales</taxon>
        <taxon>Burkholderiaceae</taxon>
        <taxon>Cupriavidus</taxon>
    </lineage>
</organism>
<proteinExistence type="predicted"/>
<dbReference type="Proteomes" id="UP000253772">
    <property type="component" value="Chromosome c1"/>
</dbReference>
<accession>A0A482IL63</accession>
<sequence>MATKQTYRVHALRAGRHVDARGRVVELSAADIAELAESYDPALHRAPLVKGHPEHDKPSYGVIQAAVAENGHLFAEVTPVPELVDDVREHRLLGVSAALYGRTHPRNPTPGKLHLRHLGFVGAVPPSVKGLDAPQFAEDDATHEDYFEFSESAALGTTAYTFDMVAGLLRGLREQIIADKGVEAAEAVLPTWRIEAIVTSADELRRQRDHEIDDAPQPIFSEDPMTEAEIRALQEQNAKLTAENATLKKSIADDKDLRLQADHAAFCESLISDRRLLPRDKEGTLQMLNHLARTSDGAEFGEGDDKQSPVDAYKASLRARLQIDDALFSESAGRRHQPVDEKHPLVAEAEARAAR</sequence>
<protein>
    <recommendedName>
        <fullName evidence="4">Peptidase</fullName>
    </recommendedName>
</protein>